<dbReference type="GO" id="GO:0016811">
    <property type="term" value="F:hydrolase activity, acting on carbon-nitrogen (but not peptide) bonds, in linear amides"/>
    <property type="evidence" value="ECO:0007669"/>
    <property type="project" value="TreeGrafter"/>
</dbReference>
<accession>A0A372ISD4</accession>
<keyword evidence="1" id="KW-0732">Signal</keyword>
<dbReference type="Proteomes" id="UP000264702">
    <property type="component" value="Unassembled WGS sequence"/>
</dbReference>
<dbReference type="PANTHER" id="PTHR12993:SF11">
    <property type="entry name" value="N-ACETYLGLUCOSAMINYL-PHOSPHATIDYLINOSITOL DE-N-ACETYLASE"/>
    <property type="match status" value="1"/>
</dbReference>
<dbReference type="SUPFAM" id="SSF102588">
    <property type="entry name" value="LmbE-like"/>
    <property type="match status" value="1"/>
</dbReference>
<comment type="caution">
    <text evidence="2">The sequence shown here is derived from an EMBL/GenBank/DDBJ whole genome shotgun (WGS) entry which is preliminary data.</text>
</comment>
<dbReference type="Gene3D" id="3.40.50.10320">
    <property type="entry name" value="LmbE-like"/>
    <property type="match status" value="1"/>
</dbReference>
<dbReference type="Pfam" id="PF02585">
    <property type="entry name" value="PIG-L"/>
    <property type="match status" value="1"/>
</dbReference>
<feature type="signal peptide" evidence="1">
    <location>
        <begin position="1"/>
        <end position="30"/>
    </location>
</feature>
<dbReference type="CDD" id="cd03143">
    <property type="entry name" value="A4_beta-galactosidase_middle_domain"/>
    <property type="match status" value="1"/>
</dbReference>
<reference evidence="2 3" key="1">
    <citation type="submission" date="2018-08" db="EMBL/GenBank/DDBJ databases">
        <title>Acidipila sp. 4G-K13, an acidobacterium isolated from forest soil.</title>
        <authorList>
            <person name="Gao Z.-H."/>
            <person name="Qiu L.-H."/>
        </authorList>
    </citation>
    <scope>NUCLEOTIDE SEQUENCE [LARGE SCALE GENOMIC DNA]</scope>
    <source>
        <strain evidence="2 3">4G-K13</strain>
    </source>
</reference>
<dbReference type="InterPro" id="IPR024078">
    <property type="entry name" value="LmbE-like_dom_sf"/>
</dbReference>
<dbReference type="InterPro" id="IPR003737">
    <property type="entry name" value="GlcNAc_PI_deacetylase-related"/>
</dbReference>
<feature type="chain" id="PRO_5016687458" evidence="1">
    <location>
        <begin position="31"/>
        <end position="946"/>
    </location>
</feature>
<organism evidence="2 3">
    <name type="scientific">Paracidobacterium acidisoli</name>
    <dbReference type="NCBI Taxonomy" id="2303751"/>
    <lineage>
        <taxon>Bacteria</taxon>
        <taxon>Pseudomonadati</taxon>
        <taxon>Acidobacteriota</taxon>
        <taxon>Terriglobia</taxon>
        <taxon>Terriglobales</taxon>
        <taxon>Acidobacteriaceae</taxon>
        <taxon>Paracidobacterium</taxon>
    </lineage>
</organism>
<name>A0A372ISD4_9BACT</name>
<evidence type="ECO:0000313" key="2">
    <source>
        <dbReference type="EMBL" id="RFU17681.1"/>
    </source>
</evidence>
<dbReference type="PANTHER" id="PTHR12993">
    <property type="entry name" value="N-ACETYLGLUCOSAMINYL-PHOSPHATIDYLINOSITOL DE-N-ACETYLASE-RELATED"/>
    <property type="match status" value="1"/>
</dbReference>
<protein>
    <submittedName>
        <fullName evidence="2">PIG-L family deacetylase</fullName>
    </submittedName>
</protein>
<proteinExistence type="predicted"/>
<evidence type="ECO:0000313" key="3">
    <source>
        <dbReference type="Proteomes" id="UP000264702"/>
    </source>
</evidence>
<keyword evidence="3" id="KW-1185">Reference proteome</keyword>
<dbReference type="InterPro" id="IPR029062">
    <property type="entry name" value="Class_I_gatase-like"/>
</dbReference>
<dbReference type="Gene3D" id="3.40.50.880">
    <property type="match status" value="1"/>
</dbReference>
<evidence type="ECO:0000256" key="1">
    <source>
        <dbReference type="SAM" id="SignalP"/>
    </source>
</evidence>
<dbReference type="EMBL" id="QVQT01000002">
    <property type="protein sequence ID" value="RFU17681.1"/>
    <property type="molecule type" value="Genomic_DNA"/>
</dbReference>
<sequence length="946" mass="103450">MFVSRRLMSLAAAGILVPALFSFFAQPSLAEAPCEAAVDARQDAVAIPEDRGAAALWQVLQKLHTRASMMMITAHPDDEDGGVLAYESRTEGARVALMTLNRGEGGANVMSSDLWDPLGLVRTEELLQADRYYCVQQFFSVAADYGFSKTLDEALQKWGHDRIFYDVVRAVRITRPLVITSVFVGGPSDGHGNHAAAGRFAQEVFRAAGDPNVFPDQIKEGLQPWNPLKEYARVPFSLEQGNVSPKGLYDYATHHWAPAGVQNYITGRFEPGAVSATVNVPEGTYNSLIGLDDRQIARTGLGFQKSQNGGPEVPLDGPEESAYHRFASRIPAGDKEKSFFDGIDISLSGIADLAAGENHTFLTQGLERLNGIVEGAITNYSASEPGRIAGALADGLKATTGLIAEVSGSSLSERAKYDVVHELKVKQAQFNDALVLSLGITVAANIAPAHEPSGPFARFMGIQPSFQMAIPGQDFRVKVHVAETGATPVRIDEVAVHAVGKSAWSIQPGGSTSAQLHGGDTFDASFGVHVPDDAAYTRPYFERPDMEQPYYDLRDAQYRGMPLAPYPLEAWVTASYQGVQIRLAETVQTVQRQVGPGLVFQPMPIGPAISVSLLQSAGVVPPEKTSFPVSVRIHSNVKGSAQGSLHLEMPPAWRSEPATYNFSLAQDGEEQVVTFQVFPEHIADQAYQLTAVAEYQNHQYKEGYTETGYQGLRPYFYYQASTYRAVGADVKIAPGLSVGYIEGSGDDVPQSLEDLDVHVHFLTQQDLAGSDLSKYNVILVGVRAYAVRDDLRTYNGRLLDYVKNGGVVIVQYQTPEFDHNFGPYPYTMTSDPEEVTDENSPVAILDPSSPVLSWPNRITEKDFQGWIEERGSKFMQSWDSHYQPLIETHDPGQDPQKGGFLVAHYGRGMYVYTAYAFYRELPLGVPGAFRIFANLVSLPDNPERKQ</sequence>
<dbReference type="SUPFAM" id="SSF52317">
    <property type="entry name" value="Class I glutamine amidotransferase-like"/>
    <property type="match status" value="1"/>
</dbReference>
<gene>
    <name evidence="2" type="ORF">D0Y96_06020</name>
</gene>
<dbReference type="AlphaFoldDB" id="A0A372ISD4"/>